<evidence type="ECO:0000313" key="2">
    <source>
        <dbReference type="Proteomes" id="UP000324800"/>
    </source>
</evidence>
<dbReference type="AlphaFoldDB" id="A0A5J4WPW7"/>
<gene>
    <name evidence="1" type="ORF">EZS28_008047</name>
</gene>
<protein>
    <submittedName>
        <fullName evidence="1">Uncharacterized protein</fullName>
    </submittedName>
</protein>
<reference evidence="1 2" key="1">
    <citation type="submission" date="2019-03" db="EMBL/GenBank/DDBJ databases">
        <title>Single cell metagenomics reveals metabolic interactions within the superorganism composed of flagellate Streblomastix strix and complex community of Bacteroidetes bacteria on its surface.</title>
        <authorList>
            <person name="Treitli S.C."/>
            <person name="Kolisko M."/>
            <person name="Husnik F."/>
            <person name="Keeling P."/>
            <person name="Hampl V."/>
        </authorList>
    </citation>
    <scope>NUCLEOTIDE SEQUENCE [LARGE SCALE GENOMIC DNA]</scope>
    <source>
        <strain evidence="1">ST1C</strain>
    </source>
</reference>
<evidence type="ECO:0000313" key="1">
    <source>
        <dbReference type="EMBL" id="KAA6396435.1"/>
    </source>
</evidence>
<proteinExistence type="predicted"/>
<accession>A0A5J4WPW7</accession>
<organism evidence="1 2">
    <name type="scientific">Streblomastix strix</name>
    <dbReference type="NCBI Taxonomy" id="222440"/>
    <lineage>
        <taxon>Eukaryota</taxon>
        <taxon>Metamonada</taxon>
        <taxon>Preaxostyla</taxon>
        <taxon>Oxymonadida</taxon>
        <taxon>Streblomastigidae</taxon>
        <taxon>Streblomastix</taxon>
    </lineage>
</organism>
<name>A0A5J4WPW7_9EUKA</name>
<dbReference type="Proteomes" id="UP000324800">
    <property type="component" value="Unassembled WGS sequence"/>
</dbReference>
<dbReference type="EMBL" id="SNRW01001429">
    <property type="protein sequence ID" value="KAA6396435.1"/>
    <property type="molecule type" value="Genomic_DNA"/>
</dbReference>
<sequence>MEILYDLRIEQNRYVNGPATFVFVTAAAAVQRPTARAFETAADEVAVGATVVPHPTQITFGKGSKVERLQNGNSVIN</sequence>
<comment type="caution">
    <text evidence="1">The sequence shown here is derived from an EMBL/GenBank/DDBJ whole genome shotgun (WGS) entry which is preliminary data.</text>
</comment>